<feature type="region of interest" description="Disordered" evidence="1">
    <location>
        <begin position="1"/>
        <end position="32"/>
    </location>
</feature>
<organism evidence="2 3">
    <name type="scientific">Symmachiella macrocystis</name>
    <dbReference type="NCBI Taxonomy" id="2527985"/>
    <lineage>
        <taxon>Bacteria</taxon>
        <taxon>Pseudomonadati</taxon>
        <taxon>Planctomycetota</taxon>
        <taxon>Planctomycetia</taxon>
        <taxon>Planctomycetales</taxon>
        <taxon>Planctomycetaceae</taxon>
        <taxon>Symmachiella</taxon>
    </lineage>
</organism>
<feature type="compositionally biased region" description="Polar residues" evidence="1">
    <location>
        <begin position="1"/>
        <end position="19"/>
    </location>
</feature>
<dbReference type="AlphaFoldDB" id="A0A5C6BBQ5"/>
<evidence type="ECO:0000256" key="1">
    <source>
        <dbReference type="SAM" id="MobiDB-lite"/>
    </source>
</evidence>
<proteinExistence type="predicted"/>
<dbReference type="EMBL" id="SJPP01000002">
    <property type="protein sequence ID" value="TWU08901.1"/>
    <property type="molecule type" value="Genomic_DNA"/>
</dbReference>
<reference evidence="2 3" key="1">
    <citation type="submission" date="2019-02" db="EMBL/GenBank/DDBJ databases">
        <title>Deep-cultivation of Planctomycetes and their phenomic and genomic characterization uncovers novel biology.</title>
        <authorList>
            <person name="Wiegand S."/>
            <person name="Jogler M."/>
            <person name="Boedeker C."/>
            <person name="Pinto D."/>
            <person name="Vollmers J."/>
            <person name="Rivas-Marin E."/>
            <person name="Kohn T."/>
            <person name="Peeters S.H."/>
            <person name="Heuer A."/>
            <person name="Rast P."/>
            <person name="Oberbeckmann S."/>
            <person name="Bunk B."/>
            <person name="Jeske O."/>
            <person name="Meyerdierks A."/>
            <person name="Storesund J.E."/>
            <person name="Kallscheuer N."/>
            <person name="Luecker S."/>
            <person name="Lage O.M."/>
            <person name="Pohl T."/>
            <person name="Merkel B.J."/>
            <person name="Hornburger P."/>
            <person name="Mueller R.-W."/>
            <person name="Bruemmer F."/>
            <person name="Labrenz M."/>
            <person name="Spormann A.M."/>
            <person name="Op Den Camp H."/>
            <person name="Overmann J."/>
            <person name="Amann R."/>
            <person name="Jetten M.S.M."/>
            <person name="Mascher T."/>
            <person name="Medema M.H."/>
            <person name="Devos D.P."/>
            <person name="Kaster A.-K."/>
            <person name="Ovreas L."/>
            <person name="Rohde M."/>
            <person name="Galperin M.Y."/>
            <person name="Jogler C."/>
        </authorList>
    </citation>
    <scope>NUCLEOTIDE SEQUENCE [LARGE SCALE GENOMIC DNA]</scope>
    <source>
        <strain evidence="2 3">CA54</strain>
    </source>
</reference>
<protein>
    <submittedName>
        <fullName evidence="2">Uncharacterized protein</fullName>
    </submittedName>
</protein>
<name>A0A5C6BBQ5_9PLAN</name>
<gene>
    <name evidence="2" type="ORF">CA54_41400</name>
</gene>
<accession>A0A5C6BBQ5</accession>
<evidence type="ECO:0000313" key="3">
    <source>
        <dbReference type="Proteomes" id="UP000320735"/>
    </source>
</evidence>
<dbReference type="Proteomes" id="UP000320735">
    <property type="component" value="Unassembled WGS sequence"/>
</dbReference>
<sequence length="536" mass="59106">MRSSTPNKTALPLTSQQADCASAGREVEHHDQEGRCRMDGLRIEGLRGGRNGSATVTVSLGREVIECRTLNLTKPKDRDAFVDAICDGREGIDRDEVTKKLICLAADLAKPATKKSADNGRGDPEQLLAGMSKFSRAEARAMLEDRNLLKRSVDDVAALGVAGERQLTATIYLVGTSRLLDSPLAAIVKGPTASGKSYLIRKTTSLFPAEAVLMATQQTPQSLFYMPPDSLSHRFIVAGERSRVENDDTAEATRALREILSEGRLSQLIPLKEGNRMETKLIQQDGPIAFIESTTLTNIFEEDANRCVLLHTDEQPKQTQRIVQRLAAGYGGGAATGDEQRIVERHHAAQRMLKQWPIVIPYAPRLGELFGFDRVEVRRAFPQLISMVRASTLLHQYQRQFDSEARLIASADDYQLARYLLAGPMSRLLGGRISEPARRFADRLADRFAVDEKFTSREAAKGESATRRAVTGWLAELCEAGTVEQLEPHKGSRPATWKRTAAELDIADDCPELPALDDVFPDGHFRHSDKGEAHVA</sequence>
<evidence type="ECO:0000313" key="2">
    <source>
        <dbReference type="EMBL" id="TWU08901.1"/>
    </source>
</evidence>
<comment type="caution">
    <text evidence="2">The sequence shown here is derived from an EMBL/GenBank/DDBJ whole genome shotgun (WGS) entry which is preliminary data.</text>
</comment>
<keyword evidence="3" id="KW-1185">Reference proteome</keyword>